<keyword evidence="2" id="KW-0812">Transmembrane</keyword>
<feature type="region of interest" description="Disordered" evidence="1">
    <location>
        <begin position="630"/>
        <end position="649"/>
    </location>
</feature>
<feature type="region of interest" description="Disordered" evidence="1">
    <location>
        <begin position="707"/>
        <end position="858"/>
    </location>
</feature>
<feature type="compositionally biased region" description="Low complexity" evidence="1">
    <location>
        <begin position="1065"/>
        <end position="1088"/>
    </location>
</feature>
<dbReference type="Proteomes" id="UP000011885">
    <property type="component" value="Unassembled WGS sequence"/>
</dbReference>
<dbReference type="AlphaFoldDB" id="M5UK16"/>
<organism evidence="3 4">
    <name type="scientific">Rhodopirellula sallentina SM41</name>
    <dbReference type="NCBI Taxonomy" id="1263870"/>
    <lineage>
        <taxon>Bacteria</taxon>
        <taxon>Pseudomonadati</taxon>
        <taxon>Planctomycetota</taxon>
        <taxon>Planctomycetia</taxon>
        <taxon>Pirellulales</taxon>
        <taxon>Pirellulaceae</taxon>
        <taxon>Rhodopirellula</taxon>
    </lineage>
</organism>
<feature type="region of interest" description="Disordered" evidence="1">
    <location>
        <begin position="966"/>
        <end position="1111"/>
    </location>
</feature>
<feature type="compositionally biased region" description="Basic and acidic residues" evidence="1">
    <location>
        <begin position="715"/>
        <end position="746"/>
    </location>
</feature>
<reference evidence="3 4" key="1">
    <citation type="journal article" date="2013" name="Mar. Genomics">
        <title>Expression of sulfatases in Rhodopirellula baltica and the diversity of sulfatases in the genus Rhodopirellula.</title>
        <authorList>
            <person name="Wegner C.E."/>
            <person name="Richter-Heitmann T."/>
            <person name="Klindworth A."/>
            <person name="Klockow C."/>
            <person name="Richter M."/>
            <person name="Achstetter T."/>
            <person name="Glockner F.O."/>
            <person name="Harder J."/>
        </authorList>
    </citation>
    <scope>NUCLEOTIDE SEQUENCE [LARGE SCALE GENOMIC DNA]</scope>
    <source>
        <strain evidence="3 4">SM41</strain>
    </source>
</reference>
<keyword evidence="2" id="KW-0472">Membrane</keyword>
<feature type="compositionally biased region" description="Pro residues" evidence="1">
    <location>
        <begin position="502"/>
        <end position="511"/>
    </location>
</feature>
<sequence length="1111" mass="123461">MLEQTLRNRLFQVAVRFRQRQWWWCNVAIALVIAFIAAVMLPSVQSGTLDPLQTVCGLLVGAALLSAVAYFVAVRNYRDDAQIARRVEGKFPGLQQRLVTAVSLCKAPEACTGYLQQRVIREACDHGQRHAWSETVSRRQVILSRLSGVGALAVMCLVLGMMLLHRHPSQSLLANSAAPLLGEVAVSPGDVEVERGTNLLVTATFGEEYPNVIPSEGELRIVTESGEESRVPMQRNLLDPVLGGLIRSVQEPFQYQVLTNQWSSATYAVDVFEFPELVRSDVSIQYPSYTQFSDKVIEDTRRVSAVEGSRIAWTFSLNKPVVSARLMSDQGEVVELRLKDEGRIAVSEEVVLVSSNKFALELEDDRGRRNKYPPELVVRALSNRAPTLKTTAAGDVRVSPLEELRIAAESEDDFGIKRIGVTYSFNGERNELVLDQNIRRAAQSKVEHLIEFESLEAKPDQLLSYFFWVEDVGPDERVRRTQGDMYFAEVRPFEEIFREGDPPPGGQPSPPSETEQQAEQLSESQKEIIGATWRVIRNGVNDNFQVDVETIAEAQQGQIDSLDELSENLQDEESLQYVRDARDAMTTAFDRLGQAASDRDLSALEEALTAEQAAYEGLLKLRAREFEVTRSQQSQSSSSSIASRQRQQQLDDLELKQDENRYETQNQAQQEDASEQQDRETRQVLSRLRELAKRQEDINEQVAKLQSALEMAEDEPTKQEIERQLKRLRDQQQEMLREIDELDQRMQDPSNQSSMQEESEQLAQTRENVREAAEALQQNDASKALSAGKRAERELESMRDEMRKRAAGQFNDAVREMRSAATELDERQQDLSERLKDQQENAGPGLRAGAEQERLEQELQEQRVRLNDLQERMQDTVEQAETAEPLLAESLYESFLETQRDEVDDRLQEAEQLLQNGFAEEAVEAEAVAGEGIRNLREGLEEAASSILGDETEALRRAADALDQLSRDVEEEMRAAGGVASEQNEQDAQREGARGSRGESDSNEPSRGDSQSQQGRRPGDQPSGNQAEGDQPGEGQPGENPSEGNQSGENQPSGNGQSEGRQPDGDQQGQQSGSPGSPATPGSPGSSAETGAGSPGDGAQTQQDGNAAGGE</sequence>
<dbReference type="EMBL" id="ANOH01000152">
    <property type="protein sequence ID" value="EMI56363.1"/>
    <property type="molecule type" value="Genomic_DNA"/>
</dbReference>
<feature type="transmembrane region" description="Helical" evidence="2">
    <location>
        <begin position="142"/>
        <end position="164"/>
    </location>
</feature>
<feature type="compositionally biased region" description="Low complexity" evidence="1">
    <location>
        <begin position="1026"/>
        <end position="1044"/>
    </location>
</feature>
<keyword evidence="2" id="KW-1133">Transmembrane helix</keyword>
<evidence type="ECO:0000313" key="3">
    <source>
        <dbReference type="EMBL" id="EMI56363.1"/>
    </source>
</evidence>
<evidence type="ECO:0000256" key="2">
    <source>
        <dbReference type="SAM" id="Phobius"/>
    </source>
</evidence>
<feature type="compositionally biased region" description="Polar residues" evidence="1">
    <location>
        <begin position="1045"/>
        <end position="1060"/>
    </location>
</feature>
<comment type="caution">
    <text evidence="3">The sequence shown here is derived from an EMBL/GenBank/DDBJ whole genome shotgun (WGS) entry which is preliminary data.</text>
</comment>
<feature type="region of interest" description="Disordered" evidence="1">
    <location>
        <begin position="663"/>
        <end position="683"/>
    </location>
</feature>
<feature type="non-terminal residue" evidence="3">
    <location>
        <position position="1111"/>
    </location>
</feature>
<feature type="transmembrane region" description="Helical" evidence="2">
    <location>
        <begin position="21"/>
        <end position="40"/>
    </location>
</feature>
<keyword evidence="4" id="KW-1185">Reference proteome</keyword>
<gene>
    <name evidence="3" type="ORF">RSSM_02158</name>
</gene>
<name>M5UK16_9BACT</name>
<dbReference type="OrthoDB" id="221248at2"/>
<protein>
    <submittedName>
        <fullName evidence="3">Putative membrane protein</fullName>
    </submittedName>
</protein>
<feature type="compositionally biased region" description="Polar residues" evidence="1">
    <location>
        <begin position="513"/>
        <end position="523"/>
    </location>
</feature>
<feature type="compositionally biased region" description="Basic and acidic residues" evidence="1">
    <location>
        <begin position="987"/>
        <end position="1007"/>
    </location>
</feature>
<proteinExistence type="predicted"/>
<feature type="compositionally biased region" description="Basic and acidic residues" evidence="1">
    <location>
        <begin position="813"/>
        <end position="839"/>
    </location>
</feature>
<feature type="region of interest" description="Disordered" evidence="1">
    <location>
        <begin position="496"/>
        <end position="523"/>
    </location>
</feature>
<evidence type="ECO:0000256" key="1">
    <source>
        <dbReference type="SAM" id="MobiDB-lite"/>
    </source>
</evidence>
<feature type="transmembrane region" description="Helical" evidence="2">
    <location>
        <begin position="52"/>
        <end position="73"/>
    </location>
</feature>
<dbReference type="RefSeq" id="WP_008677396.1">
    <property type="nucleotide sequence ID" value="NZ_ANOH01000152.1"/>
</dbReference>
<feature type="compositionally biased region" description="Basic and acidic residues" evidence="1">
    <location>
        <begin position="789"/>
        <end position="804"/>
    </location>
</feature>
<evidence type="ECO:0000313" key="4">
    <source>
        <dbReference type="Proteomes" id="UP000011885"/>
    </source>
</evidence>
<accession>M5UK16</accession>